<feature type="domain" description="Glycosyl transferase family 3" evidence="10">
    <location>
        <begin position="71"/>
        <end position="322"/>
    </location>
</feature>
<feature type="binding site" evidence="9">
    <location>
        <position position="86"/>
    </location>
    <ligand>
        <name>5-phospho-alpha-D-ribose 1-diphosphate</name>
        <dbReference type="ChEBI" id="CHEBI:58017"/>
    </ligand>
</feature>
<comment type="similarity">
    <text evidence="9">Belongs to the anthranilate phosphoribosyltransferase family.</text>
</comment>
<keyword evidence="5 9" id="KW-0822">Tryptophan biosynthesis</keyword>
<comment type="cofactor">
    <cofactor evidence="9">
        <name>Mg(2+)</name>
        <dbReference type="ChEBI" id="CHEBI:18420"/>
    </cofactor>
    <text evidence="9">Binds 2 magnesium ions per monomer.</text>
</comment>
<dbReference type="EMBL" id="JXBC01000003">
    <property type="protein sequence ID" value="KIU11396.1"/>
    <property type="molecule type" value="Genomic_DNA"/>
</dbReference>
<comment type="caution">
    <text evidence="12">The sequence shown here is derived from an EMBL/GenBank/DDBJ whole genome shotgun (WGS) entry which is preliminary data.</text>
</comment>
<dbReference type="AlphaFoldDB" id="A0A0D1L6J3"/>
<comment type="subunit">
    <text evidence="9">Homodimer.</text>
</comment>
<dbReference type="PATRIC" id="fig|1423.173.peg.2046"/>
<name>A0A0D1L6J3_BACIU</name>
<dbReference type="Pfam" id="PF02885">
    <property type="entry name" value="Glycos_trans_3N"/>
    <property type="match status" value="1"/>
</dbReference>
<comment type="similarity">
    <text evidence="8">In the C-terminal section; belongs to the anthranilate phosphoribosyltransferase family.</text>
</comment>
<reference evidence="12 13" key="1">
    <citation type="submission" date="2014-12" db="EMBL/GenBank/DDBJ databases">
        <title>Comparative genome analysis of Bacillus coagulans HM-08, Clostridium butyricum HM-68, Bacillus subtilis HM-66 and Bacillus licheniformis BL-09.</title>
        <authorList>
            <person name="Zhang H."/>
        </authorList>
    </citation>
    <scope>NUCLEOTIDE SEQUENCE [LARGE SCALE GENOMIC DNA]</scope>
    <source>
        <strain evidence="12 13">HM-66</strain>
    </source>
</reference>
<feature type="binding site" evidence="9">
    <location>
        <position position="78"/>
    </location>
    <ligand>
        <name>anthranilate</name>
        <dbReference type="ChEBI" id="CHEBI:16567"/>
        <label>1</label>
    </ligand>
</feature>
<gene>
    <name evidence="9" type="primary">trpD</name>
    <name evidence="12" type="ORF">SC09_Contig24orf00366</name>
</gene>
<keyword evidence="2 9" id="KW-0028">Amino-acid biosynthesis</keyword>
<dbReference type="Pfam" id="PF00591">
    <property type="entry name" value="Glycos_transf_3"/>
    <property type="match status" value="1"/>
</dbReference>
<protein>
    <recommendedName>
        <fullName evidence="9">Anthranilate phosphoribosyltransferase</fullName>
        <ecNumber evidence="9">2.4.2.18</ecNumber>
    </recommendedName>
</protein>
<dbReference type="RefSeq" id="WP_043857722.1">
    <property type="nucleotide sequence ID" value="NZ_CP110365.1"/>
</dbReference>
<dbReference type="GO" id="GO:0004048">
    <property type="term" value="F:anthranilate phosphoribosyltransferase activity"/>
    <property type="evidence" value="ECO:0007669"/>
    <property type="project" value="UniProtKB-UniRule"/>
</dbReference>
<feature type="binding site" evidence="9">
    <location>
        <position position="78"/>
    </location>
    <ligand>
        <name>5-phospho-alpha-D-ribose 1-diphosphate</name>
        <dbReference type="ChEBI" id="CHEBI:58017"/>
    </ligand>
</feature>
<feature type="binding site" evidence="9">
    <location>
        <position position="109"/>
    </location>
    <ligand>
        <name>anthranilate</name>
        <dbReference type="ChEBI" id="CHEBI:16567"/>
        <label>1</label>
    </ligand>
</feature>
<keyword evidence="9" id="KW-0479">Metal-binding</keyword>
<feature type="binding site" evidence="9">
    <location>
        <position position="224"/>
    </location>
    <ligand>
        <name>Mg(2+)</name>
        <dbReference type="ChEBI" id="CHEBI:18420"/>
        <label>1</label>
    </ligand>
</feature>
<evidence type="ECO:0000259" key="10">
    <source>
        <dbReference type="Pfam" id="PF00591"/>
    </source>
</evidence>
<dbReference type="InterPro" id="IPR000312">
    <property type="entry name" value="Glycosyl_Trfase_fam3"/>
</dbReference>
<comment type="function">
    <text evidence="9">Catalyzes the transfer of the phosphoribosyl group of 5-phosphorylribose-1-pyrophosphate (PRPP) to anthranilate to yield N-(5'-phosphoribosyl)-anthranilate (PRA).</text>
</comment>
<evidence type="ECO:0000256" key="5">
    <source>
        <dbReference type="ARBA" id="ARBA00022822"/>
    </source>
</evidence>
<evidence type="ECO:0000256" key="9">
    <source>
        <dbReference type="HAMAP-Rule" id="MF_00211"/>
    </source>
</evidence>
<feature type="domain" description="Glycosyl transferase family 3 N-terminal" evidence="11">
    <location>
        <begin position="4"/>
        <end position="64"/>
    </location>
</feature>
<keyword evidence="9" id="KW-0460">Magnesium</keyword>
<evidence type="ECO:0000256" key="2">
    <source>
        <dbReference type="ARBA" id="ARBA00022605"/>
    </source>
</evidence>
<feature type="binding site" evidence="9">
    <location>
        <begin position="88"/>
        <end position="91"/>
    </location>
    <ligand>
        <name>5-phospho-alpha-D-ribose 1-diphosphate</name>
        <dbReference type="ChEBI" id="CHEBI:58017"/>
    </ligand>
</feature>
<dbReference type="EC" id="2.4.2.18" evidence="9"/>
<feature type="binding site" evidence="9">
    <location>
        <position position="164"/>
    </location>
    <ligand>
        <name>anthranilate</name>
        <dbReference type="ChEBI" id="CHEBI:16567"/>
        <label>2</label>
    </ligand>
</feature>
<evidence type="ECO:0000256" key="4">
    <source>
        <dbReference type="ARBA" id="ARBA00022679"/>
    </source>
</evidence>
<dbReference type="FunFam" id="3.40.1030.10:FF:000002">
    <property type="entry name" value="Anthranilate phosphoribosyltransferase"/>
    <property type="match status" value="1"/>
</dbReference>
<feature type="binding site" evidence="9">
    <location>
        <position position="223"/>
    </location>
    <ligand>
        <name>Mg(2+)</name>
        <dbReference type="ChEBI" id="CHEBI:18420"/>
        <label>2</label>
    </ligand>
</feature>
<evidence type="ECO:0000313" key="12">
    <source>
        <dbReference type="EMBL" id="KIU11396.1"/>
    </source>
</evidence>
<evidence type="ECO:0000256" key="6">
    <source>
        <dbReference type="ARBA" id="ARBA00023141"/>
    </source>
</evidence>
<dbReference type="InterPro" id="IPR035902">
    <property type="entry name" value="Nuc_phospho_transferase"/>
</dbReference>
<evidence type="ECO:0000256" key="3">
    <source>
        <dbReference type="ARBA" id="ARBA00022676"/>
    </source>
</evidence>
<dbReference type="GO" id="GO:0000162">
    <property type="term" value="P:L-tryptophan biosynthetic process"/>
    <property type="evidence" value="ECO:0007669"/>
    <property type="project" value="UniProtKB-UniRule"/>
</dbReference>
<dbReference type="Gene3D" id="3.40.1030.10">
    <property type="entry name" value="Nucleoside phosphorylase/phosphoribosyltransferase catalytic domain"/>
    <property type="match status" value="1"/>
</dbReference>
<dbReference type="PANTHER" id="PTHR43285:SF2">
    <property type="entry name" value="ANTHRANILATE PHOSPHORIBOSYLTRANSFERASE"/>
    <property type="match status" value="1"/>
</dbReference>
<dbReference type="NCBIfam" id="TIGR01245">
    <property type="entry name" value="trpD"/>
    <property type="match status" value="1"/>
</dbReference>
<dbReference type="Proteomes" id="UP000032247">
    <property type="component" value="Unassembled WGS sequence"/>
</dbReference>
<comment type="catalytic activity">
    <reaction evidence="7 9">
        <text>N-(5-phospho-beta-D-ribosyl)anthranilate + diphosphate = 5-phospho-alpha-D-ribose 1-diphosphate + anthranilate</text>
        <dbReference type="Rhea" id="RHEA:11768"/>
        <dbReference type="ChEBI" id="CHEBI:16567"/>
        <dbReference type="ChEBI" id="CHEBI:18277"/>
        <dbReference type="ChEBI" id="CHEBI:33019"/>
        <dbReference type="ChEBI" id="CHEBI:58017"/>
        <dbReference type="EC" id="2.4.2.18"/>
    </reaction>
</comment>
<feature type="binding site" evidence="9">
    <location>
        <position position="118"/>
    </location>
    <ligand>
        <name>5-phospho-alpha-D-ribose 1-diphosphate</name>
        <dbReference type="ChEBI" id="CHEBI:58017"/>
    </ligand>
</feature>
<keyword evidence="6 9" id="KW-0057">Aromatic amino acid biosynthesis</keyword>
<feature type="binding site" evidence="9">
    <location>
        <position position="224"/>
    </location>
    <ligand>
        <name>Mg(2+)</name>
        <dbReference type="ChEBI" id="CHEBI:18420"/>
        <label>2</label>
    </ligand>
</feature>
<dbReference type="UniPathway" id="UPA00035">
    <property type="reaction ID" value="UER00041"/>
</dbReference>
<feature type="binding site" evidence="9">
    <location>
        <begin position="81"/>
        <end position="82"/>
    </location>
    <ligand>
        <name>5-phospho-alpha-D-ribose 1-diphosphate</name>
        <dbReference type="ChEBI" id="CHEBI:58017"/>
    </ligand>
</feature>
<feature type="binding site" evidence="9">
    <location>
        <position position="90"/>
    </location>
    <ligand>
        <name>Mg(2+)</name>
        <dbReference type="ChEBI" id="CHEBI:18420"/>
        <label>1</label>
    </ligand>
</feature>
<sequence>MNRFLQLCVDGKTLTAGEAETLMNMMMAAEMTPSEMGGILSILAHRGETPEELAGFVKAMRAHALTVDGLPDIVDTCGTGGDGISTFNISTASAIVASAAGAKIAKHGNRSVSSKSGSADVLEELEVSIQTTPEKVKSSIETNNMGFLFAPLYHSSMKHVAGTRKELGFRTVFNLLGPLSNPLRAKRQVIGVYSVEKAGLMASALETFQPKHVMFVSSRDGLDELSITAPTDVIELKDGERREYTVSPEDFGFTNGRLEDLQVQSPKESAYLIQNIFENKSSSSALSITAFNAGAAIYTAGITASLKEGTELALETITSGGAAAQLERLKQKEEEIYA</sequence>
<accession>A0A0D1L6J3</accession>
<evidence type="ECO:0000256" key="1">
    <source>
        <dbReference type="ARBA" id="ARBA00004907"/>
    </source>
</evidence>
<dbReference type="InterPro" id="IPR017459">
    <property type="entry name" value="Glycosyl_Trfase_fam3_N_dom"/>
</dbReference>
<dbReference type="HAMAP" id="MF_00211">
    <property type="entry name" value="TrpD"/>
    <property type="match status" value="1"/>
</dbReference>
<dbReference type="InterPro" id="IPR036320">
    <property type="entry name" value="Glycosyl_Trfase_fam3_N_dom_sf"/>
</dbReference>
<proteinExistence type="inferred from homology"/>
<keyword evidence="4 9" id="KW-0808">Transferase</keyword>
<dbReference type="GO" id="GO:0005829">
    <property type="term" value="C:cytosol"/>
    <property type="evidence" value="ECO:0007669"/>
    <property type="project" value="TreeGrafter"/>
</dbReference>
<evidence type="ECO:0000313" key="13">
    <source>
        <dbReference type="Proteomes" id="UP000032247"/>
    </source>
</evidence>
<dbReference type="PANTHER" id="PTHR43285">
    <property type="entry name" value="ANTHRANILATE PHOSPHORIBOSYLTRANSFERASE"/>
    <property type="match status" value="1"/>
</dbReference>
<comment type="caution">
    <text evidence="9">Lacks conserved residue(s) required for the propagation of feature annotation.</text>
</comment>
<organism evidence="12 13">
    <name type="scientific">Bacillus subtilis</name>
    <dbReference type="NCBI Taxonomy" id="1423"/>
    <lineage>
        <taxon>Bacteria</taxon>
        <taxon>Bacillati</taxon>
        <taxon>Bacillota</taxon>
        <taxon>Bacilli</taxon>
        <taxon>Bacillales</taxon>
        <taxon>Bacillaceae</taxon>
        <taxon>Bacillus</taxon>
    </lineage>
</organism>
<feature type="binding site" evidence="9">
    <location>
        <begin position="106"/>
        <end position="114"/>
    </location>
    <ligand>
        <name>5-phospho-alpha-D-ribose 1-diphosphate</name>
        <dbReference type="ChEBI" id="CHEBI:58017"/>
    </ligand>
</feature>
<dbReference type="STRING" id="483913.AN935_11040"/>
<keyword evidence="3 9" id="KW-0328">Glycosyltransferase</keyword>
<comment type="pathway">
    <text evidence="1 9">Amino-acid biosynthesis; L-tryptophan biosynthesis; L-tryptophan from chorismate: step 2/5.</text>
</comment>
<dbReference type="Gene3D" id="1.20.970.10">
    <property type="entry name" value="Transferase, Pyrimidine Nucleoside Phosphorylase, Chain C"/>
    <property type="match status" value="1"/>
</dbReference>
<dbReference type="SUPFAM" id="SSF47648">
    <property type="entry name" value="Nucleoside phosphorylase/phosphoribosyltransferase N-terminal domain"/>
    <property type="match status" value="1"/>
</dbReference>
<dbReference type="SUPFAM" id="SSF52418">
    <property type="entry name" value="Nucleoside phosphorylase/phosphoribosyltransferase catalytic domain"/>
    <property type="match status" value="1"/>
</dbReference>
<evidence type="ECO:0000259" key="11">
    <source>
        <dbReference type="Pfam" id="PF02885"/>
    </source>
</evidence>
<dbReference type="GO" id="GO:0000287">
    <property type="term" value="F:magnesium ion binding"/>
    <property type="evidence" value="ECO:0007669"/>
    <property type="project" value="UniProtKB-UniRule"/>
</dbReference>
<dbReference type="InterPro" id="IPR005940">
    <property type="entry name" value="Anthranilate_Pribosyl_Tfrase"/>
</dbReference>
<evidence type="ECO:0000256" key="7">
    <source>
        <dbReference type="ARBA" id="ARBA00052328"/>
    </source>
</evidence>
<evidence type="ECO:0000256" key="8">
    <source>
        <dbReference type="ARBA" id="ARBA00061188"/>
    </source>
</evidence>